<proteinExistence type="inferred from homology"/>
<dbReference type="FunFam" id="3.90.110.10:FF:000004">
    <property type="entry name" value="Malate dehydrogenase"/>
    <property type="match status" value="1"/>
</dbReference>
<gene>
    <name evidence="4" type="primary">mdh</name>
    <name evidence="10" type="ORF">TH606_07860</name>
</gene>
<feature type="binding site" evidence="4 7">
    <location>
        <position position="34"/>
    </location>
    <ligand>
        <name>NAD(+)</name>
        <dbReference type="ChEBI" id="CHEBI:57540"/>
    </ligand>
</feature>
<feature type="binding site" evidence="4 6">
    <location>
        <position position="83"/>
    </location>
    <ligand>
        <name>substrate</name>
    </ligand>
</feature>
<feature type="active site" description="Proton acceptor" evidence="4 5">
    <location>
        <position position="176"/>
    </location>
</feature>
<dbReference type="InterPro" id="IPR011275">
    <property type="entry name" value="Malate_DH_type3"/>
</dbReference>
<evidence type="ECO:0000256" key="7">
    <source>
        <dbReference type="PIRSR" id="PIRSR000102-3"/>
    </source>
</evidence>
<keyword evidence="1 4" id="KW-0816">Tricarboxylic acid cycle</keyword>
<dbReference type="CDD" id="cd01339">
    <property type="entry name" value="LDH-like_MDH"/>
    <property type="match status" value="1"/>
</dbReference>
<feature type="binding site" evidence="4 7">
    <location>
        <begin position="119"/>
        <end position="121"/>
    </location>
    <ligand>
        <name>NAD(+)</name>
        <dbReference type="ChEBI" id="CHEBI:57540"/>
    </ligand>
</feature>
<dbReference type="Pfam" id="PF00056">
    <property type="entry name" value="Ldh_1_N"/>
    <property type="match status" value="1"/>
</dbReference>
<dbReference type="EC" id="1.1.1.37" evidence="4"/>
<dbReference type="RefSeq" id="WP_068542661.1">
    <property type="nucleotide sequence ID" value="NZ_LSFI01000035.1"/>
</dbReference>
<dbReference type="GO" id="GO:0006099">
    <property type="term" value="P:tricarboxylic acid cycle"/>
    <property type="evidence" value="ECO:0007669"/>
    <property type="project" value="UniProtKB-UniRule"/>
</dbReference>
<dbReference type="GO" id="GO:0030060">
    <property type="term" value="F:L-malate dehydrogenase (NAD+) activity"/>
    <property type="evidence" value="ECO:0007669"/>
    <property type="project" value="UniProtKB-UniRule"/>
</dbReference>
<dbReference type="SUPFAM" id="SSF51735">
    <property type="entry name" value="NAD(P)-binding Rossmann-fold domains"/>
    <property type="match status" value="1"/>
</dbReference>
<dbReference type="Pfam" id="PF02866">
    <property type="entry name" value="Ldh_1_C"/>
    <property type="match status" value="1"/>
</dbReference>
<reference evidence="10 11" key="1">
    <citation type="submission" date="2016-02" db="EMBL/GenBank/DDBJ databases">
        <title>Draft genome sequence of Thermodesulfatator sp. S606.</title>
        <authorList>
            <person name="Lai Q."/>
            <person name="Cao J."/>
            <person name="Dupont S."/>
            <person name="Shao Z."/>
            <person name="Jebbar M."/>
            <person name="Alain K."/>
        </authorList>
    </citation>
    <scope>NUCLEOTIDE SEQUENCE [LARGE SCALE GENOMIC DNA]</scope>
    <source>
        <strain evidence="10 11">S606</strain>
    </source>
</reference>
<dbReference type="InterPro" id="IPR022383">
    <property type="entry name" value="Lactate/malate_DH_C"/>
</dbReference>
<dbReference type="PANTHER" id="PTHR43128">
    <property type="entry name" value="L-2-HYDROXYCARBOXYLATE DEHYDROGENASE (NAD(P)(+))"/>
    <property type="match status" value="1"/>
</dbReference>
<evidence type="ECO:0000256" key="2">
    <source>
        <dbReference type="ARBA" id="ARBA00023002"/>
    </source>
</evidence>
<feature type="domain" description="Lactate/malate dehydrogenase C-terminal" evidence="9">
    <location>
        <begin position="148"/>
        <end position="306"/>
    </location>
</feature>
<feature type="binding site" evidence="4 6">
    <location>
        <position position="121"/>
    </location>
    <ligand>
        <name>substrate</name>
    </ligand>
</feature>
<dbReference type="Gene3D" id="3.90.110.10">
    <property type="entry name" value="Lactate dehydrogenase/glycoside hydrolase, family 4, C-terminal"/>
    <property type="match status" value="1"/>
</dbReference>
<keyword evidence="2 4" id="KW-0560">Oxidoreductase</keyword>
<evidence type="ECO:0000256" key="5">
    <source>
        <dbReference type="PIRSR" id="PIRSR000102-1"/>
    </source>
</evidence>
<dbReference type="PIRSF" id="PIRSF000102">
    <property type="entry name" value="Lac_mal_DH"/>
    <property type="match status" value="1"/>
</dbReference>
<accession>A0A177E6C0</accession>
<sequence length="309" mass="33303">MRRKLGIIGAGAVGTAAAHWAAVKNVAEEIVLIDIVEGLARGKALDIAQSAPVYGFSNRVIGTEDWSALKDADVVIITAGRPRKPGMSRDDLLQVNLEIIKSCVENIVPHAPNCCLIVVTNPIDAMVYTAFKVSGFPRERVLGMAGVLDSARYRYFIAEALGVSPKDVQALVMGIHGDHMLPLVRLANVAGIPIKDLLPEEKINKIVERTQKGGAEIVSYLKTGSAFTTPGLSAVEMAEAILRDEKRVLTCSVWLQGEFGVKDVFVGVPVVLGARGLEKVLEFPLTPEEKEAFLLSVAEVRKQIEKTGL</sequence>
<feature type="binding site" evidence="4 7">
    <location>
        <begin position="9"/>
        <end position="14"/>
    </location>
    <ligand>
        <name>NAD(+)</name>
        <dbReference type="ChEBI" id="CHEBI:57540"/>
    </ligand>
</feature>
<evidence type="ECO:0000256" key="1">
    <source>
        <dbReference type="ARBA" id="ARBA00022532"/>
    </source>
</evidence>
<dbReference type="OrthoDB" id="9802969at2"/>
<dbReference type="InterPro" id="IPR001557">
    <property type="entry name" value="L-lactate/malate_DH"/>
</dbReference>
<dbReference type="FunFam" id="3.40.50.720:FF:000018">
    <property type="entry name" value="Malate dehydrogenase"/>
    <property type="match status" value="1"/>
</dbReference>
<feature type="binding site" evidence="4 6">
    <location>
        <position position="152"/>
    </location>
    <ligand>
        <name>substrate</name>
    </ligand>
</feature>
<evidence type="ECO:0000259" key="9">
    <source>
        <dbReference type="Pfam" id="PF02866"/>
    </source>
</evidence>
<dbReference type="InterPro" id="IPR036291">
    <property type="entry name" value="NAD(P)-bd_dom_sf"/>
</dbReference>
<dbReference type="InterPro" id="IPR015955">
    <property type="entry name" value="Lactate_DH/Glyco_Ohase_4_C"/>
</dbReference>
<name>A0A177E6C0_9BACT</name>
<evidence type="ECO:0000259" key="8">
    <source>
        <dbReference type="Pfam" id="PF00056"/>
    </source>
</evidence>
<comment type="similarity">
    <text evidence="4">Belongs to the LDH/MDH superfamily. MDH type 3 family.</text>
</comment>
<keyword evidence="3 4" id="KW-0520">NAD</keyword>
<dbReference type="GO" id="GO:0004459">
    <property type="term" value="F:L-lactate dehydrogenase (NAD+) activity"/>
    <property type="evidence" value="ECO:0007669"/>
    <property type="project" value="TreeGrafter"/>
</dbReference>
<dbReference type="Proteomes" id="UP000076964">
    <property type="component" value="Unassembled WGS sequence"/>
</dbReference>
<dbReference type="EMBL" id="LSFI01000035">
    <property type="protein sequence ID" value="OAG27256.1"/>
    <property type="molecule type" value="Genomic_DNA"/>
</dbReference>
<evidence type="ECO:0000256" key="3">
    <source>
        <dbReference type="ARBA" id="ARBA00023027"/>
    </source>
</evidence>
<feature type="domain" description="Lactate/malate dehydrogenase N-terminal" evidence="8">
    <location>
        <begin position="4"/>
        <end position="143"/>
    </location>
</feature>
<keyword evidence="11" id="KW-1185">Reference proteome</keyword>
<evidence type="ECO:0000313" key="11">
    <source>
        <dbReference type="Proteomes" id="UP000076964"/>
    </source>
</evidence>
<feature type="binding site" evidence="4 7">
    <location>
        <position position="96"/>
    </location>
    <ligand>
        <name>NAD(+)</name>
        <dbReference type="ChEBI" id="CHEBI:57540"/>
    </ligand>
</feature>
<dbReference type="GO" id="GO:0006089">
    <property type="term" value="P:lactate metabolic process"/>
    <property type="evidence" value="ECO:0007669"/>
    <property type="project" value="TreeGrafter"/>
</dbReference>
<dbReference type="PRINTS" id="PR00086">
    <property type="entry name" value="LLDHDRGNASE"/>
</dbReference>
<dbReference type="PANTHER" id="PTHR43128:SF16">
    <property type="entry name" value="L-LACTATE DEHYDROGENASE"/>
    <property type="match status" value="1"/>
</dbReference>
<comment type="function">
    <text evidence="4">Catalyzes the reversible oxidation of malate to oxaloacetate.</text>
</comment>
<dbReference type="STRING" id="1795632.TH606_07860"/>
<dbReference type="AlphaFoldDB" id="A0A177E6C0"/>
<dbReference type="NCBIfam" id="NF004863">
    <property type="entry name" value="PRK06223.1"/>
    <property type="match status" value="1"/>
</dbReference>
<dbReference type="NCBIfam" id="TIGR01763">
    <property type="entry name" value="MalateDH_bact"/>
    <property type="match status" value="1"/>
</dbReference>
<evidence type="ECO:0000313" key="10">
    <source>
        <dbReference type="EMBL" id="OAG27256.1"/>
    </source>
</evidence>
<dbReference type="HAMAP" id="MF_00487">
    <property type="entry name" value="Malate_dehydrog_3"/>
    <property type="match status" value="1"/>
</dbReference>
<evidence type="ECO:0000256" key="6">
    <source>
        <dbReference type="PIRSR" id="PIRSR000102-2"/>
    </source>
</evidence>
<evidence type="ECO:0000256" key="4">
    <source>
        <dbReference type="HAMAP-Rule" id="MF_00487"/>
    </source>
</evidence>
<dbReference type="SUPFAM" id="SSF56327">
    <property type="entry name" value="LDH C-terminal domain-like"/>
    <property type="match status" value="1"/>
</dbReference>
<dbReference type="InterPro" id="IPR001236">
    <property type="entry name" value="Lactate/malate_DH_N"/>
</dbReference>
<protein>
    <recommendedName>
        <fullName evidence="4">Malate dehydrogenase</fullName>
        <ecNumber evidence="4">1.1.1.37</ecNumber>
    </recommendedName>
</protein>
<dbReference type="Gene3D" id="3.40.50.720">
    <property type="entry name" value="NAD(P)-binding Rossmann-like Domain"/>
    <property type="match status" value="1"/>
</dbReference>
<organism evidence="10 11">
    <name type="scientific">Thermodesulfatator autotrophicus</name>
    <dbReference type="NCBI Taxonomy" id="1795632"/>
    <lineage>
        <taxon>Bacteria</taxon>
        <taxon>Pseudomonadati</taxon>
        <taxon>Thermodesulfobacteriota</taxon>
        <taxon>Thermodesulfobacteria</taxon>
        <taxon>Thermodesulfobacteriales</taxon>
        <taxon>Thermodesulfatatoraceae</taxon>
        <taxon>Thermodesulfatator</taxon>
    </lineage>
</organism>
<comment type="catalytic activity">
    <reaction evidence="4">
        <text>(S)-malate + NAD(+) = oxaloacetate + NADH + H(+)</text>
        <dbReference type="Rhea" id="RHEA:21432"/>
        <dbReference type="ChEBI" id="CHEBI:15378"/>
        <dbReference type="ChEBI" id="CHEBI:15589"/>
        <dbReference type="ChEBI" id="CHEBI:16452"/>
        <dbReference type="ChEBI" id="CHEBI:57540"/>
        <dbReference type="ChEBI" id="CHEBI:57945"/>
        <dbReference type="EC" id="1.1.1.37"/>
    </reaction>
</comment>
<feature type="binding site" evidence="4 6">
    <location>
        <position position="89"/>
    </location>
    <ligand>
        <name>substrate</name>
    </ligand>
</feature>
<comment type="caution">
    <text evidence="10">The sequence shown here is derived from an EMBL/GenBank/DDBJ whole genome shotgun (WGS) entry which is preliminary data.</text>
</comment>